<dbReference type="GeneID" id="54583466"/>
<evidence type="ECO:0000313" key="1">
    <source>
        <dbReference type="EMBL" id="KAF2243498.1"/>
    </source>
</evidence>
<accession>A0A6A6I0H0</accession>
<dbReference type="AlphaFoldDB" id="A0A6A6I0H0"/>
<proteinExistence type="predicted"/>
<evidence type="ECO:0000313" key="2">
    <source>
        <dbReference type="Proteomes" id="UP000800094"/>
    </source>
</evidence>
<reference evidence="1" key="1">
    <citation type="journal article" date="2020" name="Stud. Mycol.">
        <title>101 Dothideomycetes genomes: a test case for predicting lifestyles and emergence of pathogens.</title>
        <authorList>
            <person name="Haridas S."/>
            <person name="Albert R."/>
            <person name="Binder M."/>
            <person name="Bloem J."/>
            <person name="Labutti K."/>
            <person name="Salamov A."/>
            <person name="Andreopoulos B."/>
            <person name="Baker S."/>
            <person name="Barry K."/>
            <person name="Bills G."/>
            <person name="Bluhm B."/>
            <person name="Cannon C."/>
            <person name="Castanera R."/>
            <person name="Culley D."/>
            <person name="Daum C."/>
            <person name="Ezra D."/>
            <person name="Gonzalez J."/>
            <person name="Henrissat B."/>
            <person name="Kuo A."/>
            <person name="Liang C."/>
            <person name="Lipzen A."/>
            <person name="Lutzoni F."/>
            <person name="Magnuson J."/>
            <person name="Mondo S."/>
            <person name="Nolan M."/>
            <person name="Ohm R."/>
            <person name="Pangilinan J."/>
            <person name="Park H.-J."/>
            <person name="Ramirez L."/>
            <person name="Alfaro M."/>
            <person name="Sun H."/>
            <person name="Tritt A."/>
            <person name="Yoshinaga Y."/>
            <person name="Zwiers L.-H."/>
            <person name="Turgeon B."/>
            <person name="Goodwin S."/>
            <person name="Spatafora J."/>
            <person name="Crous P."/>
            <person name="Grigoriev I."/>
        </authorList>
    </citation>
    <scope>NUCLEOTIDE SEQUENCE</scope>
    <source>
        <strain evidence="1">CBS 122368</strain>
    </source>
</reference>
<dbReference type="Proteomes" id="UP000800094">
    <property type="component" value="Unassembled WGS sequence"/>
</dbReference>
<protein>
    <submittedName>
        <fullName evidence="1">Uncharacterized protein</fullName>
    </submittedName>
</protein>
<sequence>MGPAGDGFDPECAIERDASRLPSVPALSSSPTAYPGCCLALSAPLLQRLCSLLPPTPSLTLSIGSGAGLLEALLLEHHALNLIGVDVHPTPNRYLPCTHHRTVPGTRFLEPLAANAPAWLFVYPRRVALVEEYLDAYGKGSVERVVWIGPRADWDDYKGCFGRGWHVRLESADELGGRAWELVAVARRMHA</sequence>
<dbReference type="OrthoDB" id="2151982at2759"/>
<keyword evidence="2" id="KW-1185">Reference proteome</keyword>
<organism evidence="1 2">
    <name type="scientific">Trematosphaeria pertusa</name>
    <dbReference type="NCBI Taxonomy" id="390896"/>
    <lineage>
        <taxon>Eukaryota</taxon>
        <taxon>Fungi</taxon>
        <taxon>Dikarya</taxon>
        <taxon>Ascomycota</taxon>
        <taxon>Pezizomycotina</taxon>
        <taxon>Dothideomycetes</taxon>
        <taxon>Pleosporomycetidae</taxon>
        <taxon>Pleosporales</taxon>
        <taxon>Massarineae</taxon>
        <taxon>Trematosphaeriaceae</taxon>
        <taxon>Trematosphaeria</taxon>
    </lineage>
</organism>
<dbReference type="EMBL" id="ML987205">
    <property type="protein sequence ID" value="KAF2243498.1"/>
    <property type="molecule type" value="Genomic_DNA"/>
</dbReference>
<dbReference type="RefSeq" id="XP_033678502.1">
    <property type="nucleotide sequence ID" value="XM_033830136.1"/>
</dbReference>
<gene>
    <name evidence="1" type="ORF">BU26DRAFT_523791</name>
</gene>
<name>A0A6A6I0H0_9PLEO</name>